<feature type="compositionally biased region" description="Low complexity" evidence="1">
    <location>
        <begin position="134"/>
        <end position="148"/>
    </location>
</feature>
<feature type="region of interest" description="Disordered" evidence="1">
    <location>
        <begin position="175"/>
        <end position="205"/>
    </location>
</feature>
<dbReference type="EMBL" id="FN649730">
    <property type="protein sequence ID" value="CBN75956.1"/>
    <property type="molecule type" value="Genomic_DNA"/>
</dbReference>
<reference evidence="2 3" key="1">
    <citation type="journal article" date="2010" name="Nature">
        <title>The Ectocarpus genome and the independent evolution of multicellularity in brown algae.</title>
        <authorList>
            <person name="Cock J.M."/>
            <person name="Sterck L."/>
            <person name="Rouze P."/>
            <person name="Scornet D."/>
            <person name="Allen A.E."/>
            <person name="Amoutzias G."/>
            <person name="Anthouard V."/>
            <person name="Artiguenave F."/>
            <person name="Aury J.M."/>
            <person name="Badger J.H."/>
            <person name="Beszteri B."/>
            <person name="Billiau K."/>
            <person name="Bonnet E."/>
            <person name="Bothwell J.H."/>
            <person name="Bowler C."/>
            <person name="Boyen C."/>
            <person name="Brownlee C."/>
            <person name="Carrano C.J."/>
            <person name="Charrier B."/>
            <person name="Cho G.Y."/>
            <person name="Coelho S.M."/>
            <person name="Collen J."/>
            <person name="Corre E."/>
            <person name="Da Silva C."/>
            <person name="Delage L."/>
            <person name="Delaroque N."/>
            <person name="Dittami S.M."/>
            <person name="Doulbeau S."/>
            <person name="Elias M."/>
            <person name="Farnham G."/>
            <person name="Gachon C.M."/>
            <person name="Gschloessl B."/>
            <person name="Heesch S."/>
            <person name="Jabbari K."/>
            <person name="Jubin C."/>
            <person name="Kawai H."/>
            <person name="Kimura K."/>
            <person name="Kloareg B."/>
            <person name="Kupper F.C."/>
            <person name="Lang D."/>
            <person name="Le Bail A."/>
            <person name="Leblanc C."/>
            <person name="Lerouge P."/>
            <person name="Lohr M."/>
            <person name="Lopez P.J."/>
            <person name="Martens C."/>
            <person name="Maumus F."/>
            <person name="Michel G."/>
            <person name="Miranda-Saavedra D."/>
            <person name="Morales J."/>
            <person name="Moreau H."/>
            <person name="Motomura T."/>
            <person name="Nagasato C."/>
            <person name="Napoli C.A."/>
            <person name="Nelson D.R."/>
            <person name="Nyvall-Collen P."/>
            <person name="Peters A.F."/>
            <person name="Pommier C."/>
            <person name="Potin P."/>
            <person name="Poulain J."/>
            <person name="Quesneville H."/>
            <person name="Read B."/>
            <person name="Rensing S.A."/>
            <person name="Ritter A."/>
            <person name="Rousvoal S."/>
            <person name="Samanta M."/>
            <person name="Samson G."/>
            <person name="Schroeder D.C."/>
            <person name="Segurens B."/>
            <person name="Strittmatter M."/>
            <person name="Tonon T."/>
            <person name="Tregear J.W."/>
            <person name="Valentin K."/>
            <person name="von Dassow P."/>
            <person name="Yamagishi T."/>
            <person name="Van de Peer Y."/>
            <person name="Wincker P."/>
        </authorList>
    </citation>
    <scope>NUCLEOTIDE SEQUENCE [LARGE SCALE GENOMIC DNA]</scope>
    <source>
        <strain evidence="3">Ec32 / CCAP1310/4</strain>
    </source>
</reference>
<dbReference type="InParanoid" id="D8LIP6"/>
<dbReference type="EMBL" id="FN648401">
    <property type="protein sequence ID" value="CBN75956.1"/>
    <property type="molecule type" value="Genomic_DNA"/>
</dbReference>
<feature type="region of interest" description="Disordered" evidence="1">
    <location>
        <begin position="419"/>
        <end position="451"/>
    </location>
</feature>
<feature type="compositionally biased region" description="Gly residues" evidence="1">
    <location>
        <begin position="243"/>
        <end position="259"/>
    </location>
</feature>
<feature type="compositionally biased region" description="Low complexity" evidence="1">
    <location>
        <begin position="442"/>
        <end position="451"/>
    </location>
</feature>
<feature type="region of interest" description="Disordered" evidence="1">
    <location>
        <begin position="240"/>
        <end position="262"/>
    </location>
</feature>
<feature type="compositionally biased region" description="Low complexity" evidence="1">
    <location>
        <begin position="468"/>
        <end position="487"/>
    </location>
</feature>
<keyword evidence="3" id="KW-1185">Reference proteome</keyword>
<feature type="region of interest" description="Disordered" evidence="1">
    <location>
        <begin position="333"/>
        <end position="366"/>
    </location>
</feature>
<evidence type="ECO:0000313" key="3">
    <source>
        <dbReference type="Proteomes" id="UP000002630"/>
    </source>
</evidence>
<feature type="compositionally biased region" description="Gly residues" evidence="1">
    <location>
        <begin position="509"/>
        <end position="523"/>
    </location>
</feature>
<dbReference type="AlphaFoldDB" id="D8LIP6"/>
<feature type="compositionally biased region" description="Low complexity" evidence="1">
    <location>
        <begin position="419"/>
        <end position="429"/>
    </location>
</feature>
<feature type="region of interest" description="Disordered" evidence="1">
    <location>
        <begin position="127"/>
        <end position="148"/>
    </location>
</feature>
<feature type="region of interest" description="Disordered" evidence="1">
    <location>
        <begin position="468"/>
        <end position="545"/>
    </location>
</feature>
<gene>
    <name evidence="2" type="ORF">Esi_0222_0001</name>
</gene>
<sequence>MSWLLNISVYVSTIDWEWFGVQTALFKDPNYWAVTMFGVIGVLMRDVAWKGYHRWWNPKLHHVLVEMEKGHLEDIDLPRSLRRSYSLHQVVQEDTSTRVSKMRTQSIQRMEDHRDAVIQALGASGSGAGRNYQAASPDMAPDASARARGSLDAVVNEGGRPRSAGGRLTSISSMLEGLSRSPMSTQLSTTGSNRRGRSAGSSPILPGMMNAFSESSALPGGGGRGEGVVVRYRSSGDLSLMGREGGGGGGGGSGRGGTAGAKAGFAFSHDEAASHRQIEMIMRNRPSHTRRRSMQPASKLPPIDDSFQAHLRALKAHKAAIVADTNAGARGEHVAASGRVSGHDNSAGSSRSFSMADSSFDEEDGEVGGLAVVQEDGGDDATAIAPAAAAAAASAEDGGDDANAIAPAAAVAAATAAASVGDVDGATGDTARESGDGEEQPAAASVGDVDGATGDDATAVARAAAAAAGASVGDMDAGSGDTAGASGKEQQSKRISLRDVLSSLLSGNGTAGAGGHISGSDGDGGNRRESTSSPAAVLEPPDESE</sequence>
<accession>D8LIP6</accession>
<feature type="compositionally biased region" description="Low complexity" evidence="1">
    <location>
        <begin position="188"/>
        <end position="202"/>
    </location>
</feature>
<protein>
    <submittedName>
        <fullName evidence="2">Uncharacterized protein</fullName>
    </submittedName>
</protein>
<dbReference type="STRING" id="2880.D8LIP6"/>
<proteinExistence type="predicted"/>
<feature type="compositionally biased region" description="Low complexity" evidence="1">
    <location>
        <begin position="346"/>
        <end position="358"/>
    </location>
</feature>
<dbReference type="Proteomes" id="UP000002630">
    <property type="component" value="Linkage Group LG05"/>
</dbReference>
<name>D8LIP6_ECTSI</name>
<organism evidence="2 3">
    <name type="scientific">Ectocarpus siliculosus</name>
    <name type="common">Brown alga</name>
    <name type="synonym">Conferva siliculosa</name>
    <dbReference type="NCBI Taxonomy" id="2880"/>
    <lineage>
        <taxon>Eukaryota</taxon>
        <taxon>Sar</taxon>
        <taxon>Stramenopiles</taxon>
        <taxon>Ochrophyta</taxon>
        <taxon>PX clade</taxon>
        <taxon>Phaeophyceae</taxon>
        <taxon>Ectocarpales</taxon>
        <taxon>Ectocarpaceae</taxon>
        <taxon>Ectocarpus</taxon>
    </lineage>
</organism>
<evidence type="ECO:0000313" key="2">
    <source>
        <dbReference type="EMBL" id="CBN75956.1"/>
    </source>
</evidence>
<evidence type="ECO:0000256" key="1">
    <source>
        <dbReference type="SAM" id="MobiDB-lite"/>
    </source>
</evidence>